<proteinExistence type="predicted"/>
<dbReference type="Gene3D" id="2.130.10.10">
    <property type="entry name" value="YVTN repeat-like/Quinoprotein amine dehydrogenase"/>
    <property type="match status" value="1"/>
</dbReference>
<protein>
    <recommendedName>
        <fullName evidence="3">Anaphase-promoting complex subunit 4 WD40 domain-containing protein</fullName>
    </recommendedName>
</protein>
<name>A0ABQ9LVG4_HEVBR</name>
<dbReference type="InterPro" id="IPR036322">
    <property type="entry name" value="WD40_repeat_dom_sf"/>
</dbReference>
<accession>A0ABQ9LVG4</accession>
<evidence type="ECO:0008006" key="3">
    <source>
        <dbReference type="Google" id="ProtNLM"/>
    </source>
</evidence>
<dbReference type="EMBL" id="JARPOI010000009">
    <property type="protein sequence ID" value="KAJ9171313.1"/>
    <property type="molecule type" value="Genomic_DNA"/>
</dbReference>
<dbReference type="InterPro" id="IPR044715">
    <property type="entry name" value="WDR86-like"/>
</dbReference>
<evidence type="ECO:0000313" key="1">
    <source>
        <dbReference type="EMBL" id="KAJ9171313.1"/>
    </source>
</evidence>
<keyword evidence="2" id="KW-1185">Reference proteome</keyword>
<dbReference type="PANTHER" id="PTHR44489:SF14">
    <property type="entry name" value="ZINC FINGER CCCH DOMAIN-CONTAINING PROTEIN 59-RELATED"/>
    <property type="match status" value="1"/>
</dbReference>
<reference evidence="1" key="1">
    <citation type="journal article" date="2023" name="Plant Biotechnol. J.">
        <title>Chromosome-level wild Hevea brasiliensis genome provides new tools for genomic-assisted breeding and valuable loci to elevate rubber yield.</title>
        <authorList>
            <person name="Cheng H."/>
            <person name="Song X."/>
            <person name="Hu Y."/>
            <person name="Wu T."/>
            <person name="Yang Q."/>
            <person name="An Z."/>
            <person name="Feng S."/>
            <person name="Deng Z."/>
            <person name="Wu W."/>
            <person name="Zeng X."/>
            <person name="Tu M."/>
            <person name="Wang X."/>
            <person name="Huang H."/>
        </authorList>
    </citation>
    <scope>NUCLEOTIDE SEQUENCE</scope>
    <source>
        <strain evidence="1">MT/VB/25A 57/8</strain>
    </source>
</reference>
<organism evidence="1 2">
    <name type="scientific">Hevea brasiliensis</name>
    <name type="common">Para rubber tree</name>
    <name type="synonym">Siphonia brasiliensis</name>
    <dbReference type="NCBI Taxonomy" id="3981"/>
    <lineage>
        <taxon>Eukaryota</taxon>
        <taxon>Viridiplantae</taxon>
        <taxon>Streptophyta</taxon>
        <taxon>Embryophyta</taxon>
        <taxon>Tracheophyta</taxon>
        <taxon>Spermatophyta</taxon>
        <taxon>Magnoliopsida</taxon>
        <taxon>eudicotyledons</taxon>
        <taxon>Gunneridae</taxon>
        <taxon>Pentapetalae</taxon>
        <taxon>rosids</taxon>
        <taxon>fabids</taxon>
        <taxon>Malpighiales</taxon>
        <taxon>Euphorbiaceae</taxon>
        <taxon>Crotonoideae</taxon>
        <taxon>Micrandreae</taxon>
        <taxon>Hevea</taxon>
    </lineage>
</organism>
<dbReference type="InterPro" id="IPR015943">
    <property type="entry name" value="WD40/YVTN_repeat-like_dom_sf"/>
</dbReference>
<dbReference type="InterPro" id="IPR001680">
    <property type="entry name" value="WD40_rpt"/>
</dbReference>
<gene>
    <name evidence="1" type="ORF">P3X46_014700</name>
</gene>
<sequence>MISKNEEFKSFSFLGLQDGIILAWKGSTENPNPFELSLSLEGHTAAVICLTVGEKRLYSGSMDNTVRGVIALCEMPDAEAKPILFCSCNDDSICLYDLPLFNERGRIF</sequence>
<evidence type="ECO:0000313" key="2">
    <source>
        <dbReference type="Proteomes" id="UP001174677"/>
    </source>
</evidence>
<comment type="caution">
    <text evidence="1">The sequence shown here is derived from an EMBL/GenBank/DDBJ whole genome shotgun (WGS) entry which is preliminary data.</text>
</comment>
<dbReference type="PANTHER" id="PTHR44489">
    <property type="match status" value="1"/>
</dbReference>
<dbReference type="Pfam" id="PF00400">
    <property type="entry name" value="WD40"/>
    <property type="match status" value="1"/>
</dbReference>
<dbReference type="SUPFAM" id="SSF50978">
    <property type="entry name" value="WD40 repeat-like"/>
    <property type="match status" value="1"/>
</dbReference>
<dbReference type="Proteomes" id="UP001174677">
    <property type="component" value="Chromosome 9"/>
</dbReference>